<name>A0A5E4BN47_MARMO</name>
<dbReference type="AlphaFoldDB" id="A0A5E4BN47"/>
<dbReference type="Proteomes" id="UP000335636">
    <property type="component" value="Unassembled WGS sequence"/>
</dbReference>
<dbReference type="InterPro" id="IPR002273">
    <property type="entry name" value="LSH_rcpt"/>
</dbReference>
<reference evidence="2" key="1">
    <citation type="submission" date="2019-04" db="EMBL/GenBank/DDBJ databases">
        <authorList>
            <person name="Alioto T."/>
            <person name="Alioto T."/>
        </authorList>
    </citation>
    <scope>NUCLEOTIDE SEQUENCE [LARGE SCALE GENOMIC DNA]</scope>
</reference>
<feature type="non-terminal residue" evidence="2">
    <location>
        <position position="53"/>
    </location>
</feature>
<accession>A0A5E4BN47</accession>
<evidence type="ECO:0000313" key="2">
    <source>
        <dbReference type="EMBL" id="VTJ70676.1"/>
    </source>
</evidence>
<feature type="signal peptide" evidence="1">
    <location>
        <begin position="1"/>
        <end position="23"/>
    </location>
</feature>
<dbReference type="PRINTS" id="PR01144">
    <property type="entry name" value="LSHRECEPTOR"/>
</dbReference>
<organism evidence="2 3">
    <name type="scientific">Marmota monax</name>
    <name type="common">Woodchuck</name>
    <dbReference type="NCBI Taxonomy" id="9995"/>
    <lineage>
        <taxon>Eukaryota</taxon>
        <taxon>Metazoa</taxon>
        <taxon>Chordata</taxon>
        <taxon>Craniata</taxon>
        <taxon>Vertebrata</taxon>
        <taxon>Euteleostomi</taxon>
        <taxon>Mammalia</taxon>
        <taxon>Eutheria</taxon>
        <taxon>Euarchontoglires</taxon>
        <taxon>Glires</taxon>
        <taxon>Rodentia</taxon>
        <taxon>Sciuromorpha</taxon>
        <taxon>Sciuridae</taxon>
        <taxon>Xerinae</taxon>
        <taxon>Marmotini</taxon>
        <taxon>Marmota</taxon>
    </lineage>
</organism>
<evidence type="ECO:0000256" key="1">
    <source>
        <dbReference type="SAM" id="SignalP"/>
    </source>
</evidence>
<comment type="caution">
    <text evidence="2">The sequence shown here is derived from an EMBL/GenBank/DDBJ whole genome shotgun (WGS) entry which is preliminary data.</text>
</comment>
<proteinExistence type="predicted"/>
<evidence type="ECO:0000313" key="3">
    <source>
        <dbReference type="Proteomes" id="UP000335636"/>
    </source>
</evidence>
<dbReference type="GO" id="GO:0004964">
    <property type="term" value="F:luteinizing hormone receptor activity"/>
    <property type="evidence" value="ECO:0007669"/>
    <property type="project" value="InterPro"/>
</dbReference>
<protein>
    <recommendedName>
        <fullName evidence="4">LRRNT domain-containing protein</fullName>
    </recommendedName>
</protein>
<evidence type="ECO:0008006" key="4">
    <source>
        <dbReference type="Google" id="ProtNLM"/>
    </source>
</evidence>
<dbReference type="GO" id="GO:0016020">
    <property type="term" value="C:membrane"/>
    <property type="evidence" value="ECO:0007669"/>
    <property type="project" value="InterPro"/>
</dbReference>
<keyword evidence="1" id="KW-0732">Signal</keyword>
<sequence length="53" mass="5677">MGQRSPAQRLLLLLLVLPPLSRALRGARCPEPCNCAPDSALRCPGPRAGLTRL</sequence>
<dbReference type="EMBL" id="CABDUW010000518">
    <property type="protein sequence ID" value="VTJ70676.1"/>
    <property type="molecule type" value="Genomic_DNA"/>
</dbReference>
<gene>
    <name evidence="2" type="ORF">MONAX_5E021106</name>
</gene>
<keyword evidence="3" id="KW-1185">Reference proteome</keyword>
<feature type="chain" id="PRO_5023027946" description="LRRNT domain-containing protein" evidence="1">
    <location>
        <begin position="24"/>
        <end position="53"/>
    </location>
</feature>